<keyword evidence="7" id="KW-0378">Hydrolase</keyword>
<evidence type="ECO:0000256" key="10">
    <source>
        <dbReference type="ARBA" id="ARBA00023049"/>
    </source>
</evidence>
<keyword evidence="15" id="KW-1185">Reference proteome</keyword>
<dbReference type="InterPro" id="IPR046342">
    <property type="entry name" value="CBS_dom_sf"/>
</dbReference>
<dbReference type="GO" id="GO:0006508">
    <property type="term" value="P:proteolysis"/>
    <property type="evidence" value="ECO:0007669"/>
    <property type="project" value="UniProtKB-KW"/>
</dbReference>
<dbReference type="GO" id="GO:0046872">
    <property type="term" value="F:metal ion binding"/>
    <property type="evidence" value="ECO:0007669"/>
    <property type="project" value="UniProtKB-KW"/>
</dbReference>
<dbReference type="RefSeq" id="WP_141788206.1">
    <property type="nucleotide sequence ID" value="NZ_BAAAKX010000021.1"/>
</dbReference>
<evidence type="ECO:0000313" key="14">
    <source>
        <dbReference type="EMBL" id="TQL60285.1"/>
    </source>
</evidence>
<dbReference type="PANTHER" id="PTHR39188:SF3">
    <property type="entry name" value="STAGE IV SPORULATION PROTEIN FB"/>
    <property type="match status" value="1"/>
</dbReference>
<feature type="transmembrane region" description="Helical" evidence="12">
    <location>
        <begin position="20"/>
        <end position="43"/>
    </location>
</feature>
<keyword evidence="6" id="KW-0479">Metal-binding</keyword>
<dbReference type="Proteomes" id="UP000319514">
    <property type="component" value="Unassembled WGS sequence"/>
</dbReference>
<feature type="transmembrane region" description="Helical" evidence="12">
    <location>
        <begin position="115"/>
        <end position="135"/>
    </location>
</feature>
<dbReference type="Gene3D" id="3.10.580.10">
    <property type="entry name" value="CBS-domain"/>
    <property type="match status" value="1"/>
</dbReference>
<evidence type="ECO:0000256" key="8">
    <source>
        <dbReference type="ARBA" id="ARBA00022833"/>
    </source>
</evidence>
<feature type="transmembrane region" description="Helical" evidence="12">
    <location>
        <begin position="55"/>
        <end position="74"/>
    </location>
</feature>
<dbReference type="GO" id="GO:0008237">
    <property type="term" value="F:metallopeptidase activity"/>
    <property type="evidence" value="ECO:0007669"/>
    <property type="project" value="UniProtKB-KW"/>
</dbReference>
<evidence type="ECO:0000256" key="9">
    <source>
        <dbReference type="ARBA" id="ARBA00022989"/>
    </source>
</evidence>
<dbReference type="OrthoDB" id="9781963at2"/>
<feature type="domain" description="Peptidase M50" evidence="13">
    <location>
        <begin position="63"/>
        <end position="137"/>
    </location>
</feature>
<dbReference type="Pfam" id="PF02163">
    <property type="entry name" value="Peptidase_M50"/>
    <property type="match status" value="2"/>
</dbReference>
<feature type="domain" description="Peptidase M50" evidence="13">
    <location>
        <begin position="148"/>
        <end position="188"/>
    </location>
</feature>
<dbReference type="InterPro" id="IPR008915">
    <property type="entry name" value="Peptidase_M50"/>
</dbReference>
<evidence type="ECO:0000256" key="11">
    <source>
        <dbReference type="ARBA" id="ARBA00023136"/>
    </source>
</evidence>
<accession>A0A542ZIX4</accession>
<keyword evidence="10" id="KW-0482">Metalloprotease</keyword>
<evidence type="ECO:0000259" key="13">
    <source>
        <dbReference type="Pfam" id="PF02163"/>
    </source>
</evidence>
<keyword evidence="11 12" id="KW-0472">Membrane</keyword>
<comment type="subcellular location">
    <subcellularLocation>
        <location evidence="2">Membrane</location>
        <topology evidence="2">Multi-pass membrane protein</topology>
    </subcellularLocation>
</comment>
<sequence length="388" mass="40177">MTTDGAAPPQRAPGLRIATLAGIPVYIGRTWPIIAVVILVLYGPSLQASRPDLGSGAYLVAAAFALLLLVSVLAHEAAHALVARAFGYRVSRVVADLWGGHTAYESAGKTPGASALVAVVGPATNGVLAVIAWQLSHLVPGGGVAHILLGATAWTNGFVALFNVLPGLPLDGGFIVDALVWKVTGRREAGLTAAGWCGRVLTVLSFVGFVVVWPAVQNRPVDIVDLVWGGMISAFLWAGATQAVRAGRTRGRLNGVMVDTVWRRVTTLPLSATAQDAYVLRTRELGGAAVVIVDPTGAELGLVDDDALRGIPEPLLASTPVSAVMRAQPRGWVALASPSEPVTTIAETMQQLGVDAVPVRVAPGAPLAGIVLAGDLEDALSRRPSRRT</sequence>
<comment type="similarity">
    <text evidence="3">Belongs to the peptidase M50B family.</text>
</comment>
<name>A0A542ZIX4_9MICO</name>
<feature type="transmembrane region" description="Helical" evidence="12">
    <location>
        <begin position="189"/>
        <end position="214"/>
    </location>
</feature>
<reference evidence="14 15" key="1">
    <citation type="submission" date="2019-06" db="EMBL/GenBank/DDBJ databases">
        <title>Sequencing the genomes of 1000 actinobacteria strains.</title>
        <authorList>
            <person name="Klenk H.-P."/>
        </authorList>
    </citation>
    <scope>NUCLEOTIDE SEQUENCE [LARGE SCALE GENOMIC DNA]</scope>
    <source>
        <strain evidence="14 15">DSM 18082</strain>
    </source>
</reference>
<evidence type="ECO:0000256" key="5">
    <source>
        <dbReference type="ARBA" id="ARBA00022692"/>
    </source>
</evidence>
<keyword evidence="9 12" id="KW-1133">Transmembrane helix</keyword>
<evidence type="ECO:0000256" key="2">
    <source>
        <dbReference type="ARBA" id="ARBA00004141"/>
    </source>
</evidence>
<organism evidence="14 15">
    <name type="scientific">Oryzihumus leptocrescens</name>
    <dbReference type="NCBI Taxonomy" id="297536"/>
    <lineage>
        <taxon>Bacteria</taxon>
        <taxon>Bacillati</taxon>
        <taxon>Actinomycetota</taxon>
        <taxon>Actinomycetes</taxon>
        <taxon>Micrococcales</taxon>
        <taxon>Intrasporangiaceae</taxon>
        <taxon>Oryzihumus</taxon>
    </lineage>
</organism>
<evidence type="ECO:0000256" key="3">
    <source>
        <dbReference type="ARBA" id="ARBA00007931"/>
    </source>
</evidence>
<evidence type="ECO:0000256" key="12">
    <source>
        <dbReference type="SAM" id="Phobius"/>
    </source>
</evidence>
<keyword evidence="8" id="KW-0862">Zinc</keyword>
<dbReference type="EMBL" id="VFOQ01000001">
    <property type="protein sequence ID" value="TQL60285.1"/>
    <property type="molecule type" value="Genomic_DNA"/>
</dbReference>
<dbReference type="SUPFAM" id="SSF54631">
    <property type="entry name" value="CBS-domain pair"/>
    <property type="match status" value="1"/>
</dbReference>
<dbReference type="GO" id="GO:0016020">
    <property type="term" value="C:membrane"/>
    <property type="evidence" value="ECO:0007669"/>
    <property type="project" value="UniProtKB-SubCell"/>
</dbReference>
<dbReference type="PANTHER" id="PTHR39188">
    <property type="entry name" value="MEMBRANE-ASSOCIATED ZINC METALLOPROTEASE M50B"/>
    <property type="match status" value="1"/>
</dbReference>
<dbReference type="AlphaFoldDB" id="A0A542ZIX4"/>
<keyword evidence="4 14" id="KW-0645">Protease</keyword>
<proteinExistence type="inferred from homology"/>
<comment type="cofactor">
    <cofactor evidence="1">
        <name>Zn(2+)</name>
        <dbReference type="ChEBI" id="CHEBI:29105"/>
    </cofactor>
</comment>
<feature type="transmembrane region" description="Helical" evidence="12">
    <location>
        <begin position="147"/>
        <end position="168"/>
    </location>
</feature>
<evidence type="ECO:0000256" key="4">
    <source>
        <dbReference type="ARBA" id="ARBA00022670"/>
    </source>
</evidence>
<evidence type="ECO:0000256" key="6">
    <source>
        <dbReference type="ARBA" id="ARBA00022723"/>
    </source>
</evidence>
<keyword evidence="5 12" id="KW-0812">Transmembrane</keyword>
<evidence type="ECO:0000313" key="15">
    <source>
        <dbReference type="Proteomes" id="UP000319514"/>
    </source>
</evidence>
<evidence type="ECO:0000256" key="7">
    <source>
        <dbReference type="ARBA" id="ARBA00022801"/>
    </source>
</evidence>
<comment type="caution">
    <text evidence="14">The sequence shown here is derived from an EMBL/GenBank/DDBJ whole genome shotgun (WGS) entry which is preliminary data.</text>
</comment>
<gene>
    <name evidence="14" type="ORF">FB474_1669</name>
</gene>
<protein>
    <submittedName>
        <fullName evidence="14">Zn-dependent protease</fullName>
    </submittedName>
</protein>
<evidence type="ECO:0000256" key="1">
    <source>
        <dbReference type="ARBA" id="ARBA00001947"/>
    </source>
</evidence>
<feature type="transmembrane region" description="Helical" evidence="12">
    <location>
        <begin position="226"/>
        <end position="244"/>
    </location>
</feature>